<dbReference type="Proteomes" id="UP000293506">
    <property type="component" value="Unassembled WGS sequence"/>
</dbReference>
<evidence type="ECO:0000313" key="7">
    <source>
        <dbReference type="Proteomes" id="UP000284220"/>
    </source>
</evidence>
<gene>
    <name evidence="4" type="ORF">DW272_11085</name>
    <name evidence="3" type="ORF">DW767_10370</name>
    <name evidence="2" type="ORF">DXB38_03530</name>
    <name evidence="5" type="ORF">EAI82_04675</name>
</gene>
<dbReference type="EMBL" id="QRHZ01000005">
    <property type="protein sequence ID" value="RHG16812.1"/>
    <property type="molecule type" value="Genomic_DNA"/>
</dbReference>
<evidence type="ECO:0000313" key="4">
    <source>
        <dbReference type="EMBL" id="RHG16812.1"/>
    </source>
</evidence>
<dbReference type="AlphaFoldDB" id="A0A3E5ELA8"/>
<comment type="caution">
    <text evidence="2">The sequence shown here is derived from an EMBL/GenBank/DDBJ whole genome shotgun (WGS) entry which is preliminary data.</text>
</comment>
<name>A0A3E5ELA8_9FIRM</name>
<evidence type="ECO:0000313" key="9">
    <source>
        <dbReference type="Proteomes" id="UP000293506"/>
    </source>
</evidence>
<dbReference type="InterPro" id="IPR050490">
    <property type="entry name" value="Bact_solute-bd_prot1"/>
</dbReference>
<dbReference type="EMBL" id="QSUZ01000003">
    <property type="protein sequence ID" value="RGN89467.1"/>
    <property type="molecule type" value="Genomic_DNA"/>
</dbReference>
<evidence type="ECO:0000256" key="1">
    <source>
        <dbReference type="SAM" id="SignalP"/>
    </source>
</evidence>
<sequence length="424" mass="46650">MKNRWRKLVAGGLAASMTVMMGTSGVYAADKDVEINLLSHRYAALEYYAQAMIDNAPENVTVNTELTTYGDWQEKMTMNLSSKSSAYDITYIFPPDLATFADNGWLMPLDDYIEKYNDVYNFDDIPDYLWDAYTYDGHIYGIPSHQWAALLFARDDVLDEAGLEVPKTLDELVDTADKLNTDDMSGITLSLKASDMLAITFQCFMTACGGWWFDDDMKPTFNSPEAMKAVEYIQKLMNDCPDGSMTYGSDETALAVAQGLAAMGLIQTTRSGDMDNPEKSTVVGKVGFYSSPSIEEGGAPASLYATAGYSISAFTEQDPDLVFQTMCNALTEDVMKEGASTGMPVRESLLNDTLFAERPDYKAAWEAIQVGAKMRPAIPEFSEIMEISMTALSDALSNGTDVQAAMDKAAEECEQILSDAGYYE</sequence>
<accession>A0A3E5ELA8</accession>
<evidence type="ECO:0000313" key="5">
    <source>
        <dbReference type="EMBL" id="RYT67820.1"/>
    </source>
</evidence>
<proteinExistence type="predicted"/>
<dbReference type="EMBL" id="RCXQ01000003">
    <property type="protein sequence ID" value="RYT67820.1"/>
    <property type="molecule type" value="Genomic_DNA"/>
</dbReference>
<dbReference type="Proteomes" id="UP000261105">
    <property type="component" value="Unassembled WGS sequence"/>
</dbReference>
<dbReference type="Gene3D" id="3.40.190.10">
    <property type="entry name" value="Periplasmic binding protein-like II"/>
    <property type="match status" value="2"/>
</dbReference>
<organism evidence="2 6">
    <name type="scientific">Blautia obeum</name>
    <dbReference type="NCBI Taxonomy" id="40520"/>
    <lineage>
        <taxon>Bacteria</taxon>
        <taxon>Bacillati</taxon>
        <taxon>Bacillota</taxon>
        <taxon>Clostridia</taxon>
        <taxon>Lachnospirales</taxon>
        <taxon>Lachnospiraceae</taxon>
        <taxon>Blautia</taxon>
    </lineage>
</organism>
<keyword evidence="1" id="KW-0732">Signal</keyword>
<protein>
    <submittedName>
        <fullName evidence="2">Extracellular solute-binding protein</fullName>
    </submittedName>
</protein>
<dbReference type="PANTHER" id="PTHR43649:SF12">
    <property type="entry name" value="DIACETYLCHITOBIOSE BINDING PROTEIN DASA"/>
    <property type="match status" value="1"/>
</dbReference>
<evidence type="ECO:0000313" key="6">
    <source>
        <dbReference type="Proteomes" id="UP000261105"/>
    </source>
</evidence>
<dbReference type="EMBL" id="QSJW01000006">
    <property type="protein sequence ID" value="RHE11793.1"/>
    <property type="molecule type" value="Genomic_DNA"/>
</dbReference>
<dbReference type="RefSeq" id="WP_117592042.1">
    <property type="nucleotide sequence ID" value="NZ_JAAIPQ010000009.1"/>
</dbReference>
<dbReference type="Proteomes" id="UP000284644">
    <property type="component" value="Unassembled WGS sequence"/>
</dbReference>
<evidence type="ECO:0000313" key="8">
    <source>
        <dbReference type="Proteomes" id="UP000284644"/>
    </source>
</evidence>
<evidence type="ECO:0000313" key="3">
    <source>
        <dbReference type="EMBL" id="RHE11793.1"/>
    </source>
</evidence>
<reference evidence="5 9" key="2">
    <citation type="journal article" date="2019" name="Science, e1252229">
        <title>Invertible promoters mediate bacterial phase variation, antibiotic resistance, and host adaptation in the gut.</title>
        <authorList>
            <person name="Jiang X."/>
            <person name="Hall A.B."/>
            <person name="Arthur T.D."/>
            <person name="Plichta D.R."/>
            <person name="Covington C.T."/>
            <person name="Poyet M."/>
            <person name="Crothers J."/>
            <person name="Moses P.L."/>
            <person name="Tolonen A.C."/>
            <person name="Vlamakis H."/>
            <person name="Alm E.J."/>
            <person name="Xavier R.J."/>
        </authorList>
    </citation>
    <scope>NUCLEOTIDE SEQUENCE [LARGE SCALE GENOMIC DNA]</scope>
    <source>
        <strain evidence="5">Af_0058</strain>
        <strain evidence="9">af_0058</strain>
    </source>
</reference>
<dbReference type="SUPFAM" id="SSF53850">
    <property type="entry name" value="Periplasmic binding protein-like II"/>
    <property type="match status" value="1"/>
</dbReference>
<evidence type="ECO:0000313" key="2">
    <source>
        <dbReference type="EMBL" id="RGN89467.1"/>
    </source>
</evidence>
<dbReference type="Proteomes" id="UP000284220">
    <property type="component" value="Unassembled WGS sequence"/>
</dbReference>
<dbReference type="PANTHER" id="PTHR43649">
    <property type="entry name" value="ARABINOSE-BINDING PROTEIN-RELATED"/>
    <property type="match status" value="1"/>
</dbReference>
<dbReference type="InterPro" id="IPR006059">
    <property type="entry name" value="SBP"/>
</dbReference>
<dbReference type="Pfam" id="PF01547">
    <property type="entry name" value="SBP_bac_1"/>
    <property type="match status" value="1"/>
</dbReference>
<feature type="chain" id="PRO_5044593104" evidence="1">
    <location>
        <begin position="29"/>
        <end position="424"/>
    </location>
</feature>
<feature type="signal peptide" evidence="1">
    <location>
        <begin position="1"/>
        <end position="28"/>
    </location>
</feature>
<reference evidence="6 7" key="1">
    <citation type="submission" date="2018-08" db="EMBL/GenBank/DDBJ databases">
        <title>A genome reference for cultivated species of the human gut microbiota.</title>
        <authorList>
            <person name="Zou Y."/>
            <person name="Xue W."/>
            <person name="Luo G."/>
        </authorList>
    </citation>
    <scope>NUCLEOTIDE SEQUENCE [LARGE SCALE GENOMIC DNA]</scope>
    <source>
        <strain evidence="4 7">AM22-9LB</strain>
        <strain evidence="3 8">AM29-25AC</strain>
        <strain evidence="2 6">OM03-6</strain>
    </source>
</reference>